<dbReference type="InterPro" id="IPR012340">
    <property type="entry name" value="NA-bd_OB-fold"/>
</dbReference>
<dbReference type="HAMAP" id="MF_01588">
    <property type="entry name" value="DNA_ligase_A"/>
    <property type="match status" value="1"/>
</dbReference>
<feature type="domain" description="BRCT" evidence="14">
    <location>
        <begin position="627"/>
        <end position="713"/>
    </location>
</feature>
<keyword evidence="4 13" id="KW-0235">DNA replication</keyword>
<evidence type="ECO:0000256" key="5">
    <source>
        <dbReference type="ARBA" id="ARBA00022723"/>
    </source>
</evidence>
<keyword evidence="10 13" id="KW-0234">DNA repair</keyword>
<dbReference type="NCBIfam" id="NF005932">
    <property type="entry name" value="PRK07956.1"/>
    <property type="match status" value="1"/>
</dbReference>
<evidence type="ECO:0000256" key="10">
    <source>
        <dbReference type="ARBA" id="ARBA00023204"/>
    </source>
</evidence>
<evidence type="ECO:0000256" key="7">
    <source>
        <dbReference type="ARBA" id="ARBA00022833"/>
    </source>
</evidence>
<dbReference type="SUPFAM" id="SSF56091">
    <property type="entry name" value="DNA ligase/mRNA capping enzyme, catalytic domain"/>
    <property type="match status" value="1"/>
</dbReference>
<feature type="active site" description="N6-AMP-lysine intermediate" evidence="13">
    <location>
        <position position="123"/>
    </location>
</feature>
<dbReference type="SMART" id="SM00532">
    <property type="entry name" value="LIGANc"/>
    <property type="match status" value="1"/>
</dbReference>
<accession>A0AA43UB12</accession>
<evidence type="ECO:0000256" key="1">
    <source>
        <dbReference type="ARBA" id="ARBA00012722"/>
    </source>
</evidence>
<dbReference type="Gene3D" id="6.20.10.30">
    <property type="match status" value="1"/>
</dbReference>
<feature type="binding site" evidence="13">
    <location>
        <position position="436"/>
    </location>
    <ligand>
        <name>Zn(2+)</name>
        <dbReference type="ChEBI" id="CHEBI:29105"/>
    </ligand>
</feature>
<comment type="caution">
    <text evidence="15">The sequence shown here is derived from an EMBL/GenBank/DDBJ whole genome shotgun (WGS) entry which is preliminary data.</text>
</comment>
<dbReference type="InterPro" id="IPR036420">
    <property type="entry name" value="BRCT_dom_sf"/>
</dbReference>
<dbReference type="NCBIfam" id="TIGR00575">
    <property type="entry name" value="dnlj"/>
    <property type="match status" value="1"/>
</dbReference>
<evidence type="ECO:0000313" key="15">
    <source>
        <dbReference type="EMBL" id="MDO4841349.1"/>
    </source>
</evidence>
<dbReference type="PROSITE" id="PS01056">
    <property type="entry name" value="DNA_LIGASE_N2"/>
    <property type="match status" value="1"/>
</dbReference>
<dbReference type="SUPFAM" id="SSF47781">
    <property type="entry name" value="RuvA domain 2-like"/>
    <property type="match status" value="1"/>
</dbReference>
<sequence length="713" mass="78247">MAQQTENIFETAEAEARIQQLRGEIQTASDAYYLNDAPVMSDAAYDSLMRELIALEAEYPQFQDPNSPSVRVGGGVAQQFSEVTHESKMYSLDNAMNFEELDAWINKVVTEVGYFPELCLELKIDGLSIALTYSQNNLVRAATRGDGTVGEDVTANINYVSDVPKTISLAGSQRFEDSAKTSELRGETYMPKFSFEKLNAEAKATNEQIEIQHLKQKKEKIFANPRNAAAGSLRQKDPLVTRDRNLQTFMYSIANQDDVEVSSQFELLSWLKECGFHVNPDVTLAKSIEEVHAFCKACLDKRDALDYDIDGVVVKVNDFALQDKMGFTSRAPKWAIAYKFPPEEKTTILKDITVQVGRTGVLTPVAELEPVTIAGSVVSRATLHNEDEVLRKDVRIGDTVIVHKAGDVIPEVVGPILKLRPDGAKQWQMVEKCPACGSTVVRRQDEVAHRCISIECPAQRLEKLKFWASREAMDIESLGSEIIAALIDEDLVKNYADFYRLKVSQVQQLQTQRKNKDGLPVPVGEKNATKICENIEKSKDNNLDRVINGLGIPGIGKNLARDLSFKFASIDDLMGASVEQLASIEGVGSVLAKEIVDFFAVPANKHVISELKSLGVKMLSKNASADAGDLPLSGKTFVLTGTLVETGMGRDEASDKLRQLGAKVTSSVSKNTSFVVAGENAGSKRDKALSLGVPVLSESDLVYILGNRALPTV</sequence>
<comment type="caution">
    <text evidence="13">Lacks conserved residue(s) required for the propagation of feature annotation.</text>
</comment>
<dbReference type="GO" id="GO:0006260">
    <property type="term" value="P:DNA replication"/>
    <property type="evidence" value="ECO:0007669"/>
    <property type="project" value="UniProtKB-KW"/>
</dbReference>
<feature type="binding site" evidence="13">
    <location>
        <begin position="42"/>
        <end position="46"/>
    </location>
    <ligand>
        <name>NAD(+)</name>
        <dbReference type="ChEBI" id="CHEBI:57540"/>
    </ligand>
</feature>
<dbReference type="GO" id="GO:0046872">
    <property type="term" value="F:metal ion binding"/>
    <property type="evidence" value="ECO:0007669"/>
    <property type="project" value="UniProtKB-KW"/>
</dbReference>
<organism evidence="15 16">
    <name type="scientific">Phoenicibacter congonensis</name>
    <dbReference type="NCBI Taxonomy" id="1944646"/>
    <lineage>
        <taxon>Bacteria</taxon>
        <taxon>Bacillati</taxon>
        <taxon>Actinomycetota</taxon>
        <taxon>Coriobacteriia</taxon>
        <taxon>Eggerthellales</taxon>
        <taxon>Eggerthellaceae</taxon>
        <taxon>Phoenicibacter</taxon>
    </lineage>
</organism>
<keyword evidence="9 13" id="KW-0520">NAD</keyword>
<evidence type="ECO:0000259" key="14">
    <source>
        <dbReference type="PROSITE" id="PS50172"/>
    </source>
</evidence>
<evidence type="ECO:0000256" key="13">
    <source>
        <dbReference type="HAMAP-Rule" id="MF_01588"/>
    </source>
</evidence>
<dbReference type="Gene3D" id="1.10.150.20">
    <property type="entry name" value="5' to 3' exonuclease, C-terminal subdomain"/>
    <property type="match status" value="2"/>
</dbReference>
<dbReference type="InterPro" id="IPR013840">
    <property type="entry name" value="DNAligase_N"/>
</dbReference>
<name>A0AA43UB12_9ACTN</name>
<dbReference type="InterPro" id="IPR010994">
    <property type="entry name" value="RuvA_2-like"/>
</dbReference>
<dbReference type="Pfam" id="PF12826">
    <property type="entry name" value="HHH_2"/>
    <property type="match status" value="1"/>
</dbReference>
<evidence type="ECO:0000256" key="11">
    <source>
        <dbReference type="ARBA" id="ARBA00034005"/>
    </source>
</evidence>
<keyword evidence="7 13" id="KW-0862">Zinc</keyword>
<dbReference type="SUPFAM" id="SSF50249">
    <property type="entry name" value="Nucleic acid-binding proteins"/>
    <property type="match status" value="1"/>
</dbReference>
<dbReference type="InterPro" id="IPR041663">
    <property type="entry name" value="DisA/LigA_HHH"/>
</dbReference>
<dbReference type="PROSITE" id="PS50172">
    <property type="entry name" value="BRCT"/>
    <property type="match status" value="1"/>
</dbReference>
<gene>
    <name evidence="13 15" type="primary">ligA</name>
    <name evidence="15" type="ORF">Q3982_01555</name>
</gene>
<dbReference type="PANTHER" id="PTHR23389">
    <property type="entry name" value="CHROMOSOME TRANSMISSION FIDELITY FACTOR 18"/>
    <property type="match status" value="1"/>
</dbReference>
<dbReference type="GO" id="GO:0006281">
    <property type="term" value="P:DNA repair"/>
    <property type="evidence" value="ECO:0007669"/>
    <property type="project" value="UniProtKB-KW"/>
</dbReference>
<dbReference type="PANTHER" id="PTHR23389:SF9">
    <property type="entry name" value="DNA LIGASE"/>
    <property type="match status" value="1"/>
</dbReference>
<dbReference type="InterPro" id="IPR004149">
    <property type="entry name" value="Znf_DNAligase_C4"/>
</dbReference>
<keyword evidence="6 13" id="KW-0227">DNA damage</keyword>
<dbReference type="GO" id="GO:0003911">
    <property type="term" value="F:DNA ligase (NAD+) activity"/>
    <property type="evidence" value="ECO:0007669"/>
    <property type="project" value="UniProtKB-UniRule"/>
</dbReference>
<comment type="catalytic activity">
    <reaction evidence="11 13">
        <text>NAD(+) + (deoxyribonucleotide)n-3'-hydroxyl + 5'-phospho-(deoxyribonucleotide)m = (deoxyribonucleotide)n+m + AMP + beta-nicotinamide D-nucleotide.</text>
        <dbReference type="EC" id="6.5.1.2"/>
    </reaction>
</comment>
<feature type="binding site" evidence="13">
    <location>
        <position position="315"/>
    </location>
    <ligand>
        <name>NAD(+)</name>
        <dbReference type="ChEBI" id="CHEBI:57540"/>
    </ligand>
</feature>
<dbReference type="Pfam" id="PF03119">
    <property type="entry name" value="DNA_ligase_ZBD"/>
    <property type="match status" value="1"/>
</dbReference>
<dbReference type="InterPro" id="IPR001679">
    <property type="entry name" value="DNA_ligase"/>
</dbReference>
<dbReference type="Pfam" id="PF03120">
    <property type="entry name" value="OB_DNA_ligase"/>
    <property type="match status" value="1"/>
</dbReference>
<feature type="binding site" evidence="13">
    <location>
        <position position="456"/>
    </location>
    <ligand>
        <name>Zn(2+)</name>
        <dbReference type="ChEBI" id="CHEBI:29105"/>
    </ligand>
</feature>
<feature type="binding site" evidence="13">
    <location>
        <position position="433"/>
    </location>
    <ligand>
        <name>Zn(2+)</name>
        <dbReference type="ChEBI" id="CHEBI:29105"/>
    </ligand>
</feature>
<dbReference type="InterPro" id="IPR013839">
    <property type="entry name" value="DNAligase_adenylation"/>
</dbReference>
<protein>
    <recommendedName>
        <fullName evidence="2 13">DNA ligase</fullName>
        <ecNumber evidence="1 13">6.5.1.2</ecNumber>
    </recommendedName>
    <alternativeName>
        <fullName evidence="13">Polydeoxyribonucleotide synthase [NAD(+)]</fullName>
    </alternativeName>
</protein>
<comment type="cofactor">
    <cofactor evidence="13">
        <name>Mg(2+)</name>
        <dbReference type="ChEBI" id="CHEBI:18420"/>
    </cofactor>
    <cofactor evidence="13">
        <name>Mn(2+)</name>
        <dbReference type="ChEBI" id="CHEBI:29035"/>
    </cofactor>
</comment>
<dbReference type="InterPro" id="IPR033136">
    <property type="entry name" value="DNA_ligase_CS"/>
</dbReference>
<evidence type="ECO:0000313" key="16">
    <source>
        <dbReference type="Proteomes" id="UP001168575"/>
    </source>
</evidence>
<feature type="binding site" evidence="13">
    <location>
        <position position="339"/>
    </location>
    <ligand>
        <name>NAD(+)</name>
        <dbReference type="ChEBI" id="CHEBI:57540"/>
    </ligand>
</feature>
<evidence type="ECO:0000256" key="9">
    <source>
        <dbReference type="ARBA" id="ARBA00023027"/>
    </source>
</evidence>
<keyword evidence="16" id="KW-1185">Reference proteome</keyword>
<evidence type="ECO:0000256" key="8">
    <source>
        <dbReference type="ARBA" id="ARBA00022842"/>
    </source>
</evidence>
<dbReference type="PIRSF" id="PIRSF001604">
    <property type="entry name" value="LigA"/>
    <property type="match status" value="1"/>
</dbReference>
<feature type="binding site" evidence="13">
    <location>
        <begin position="91"/>
        <end position="92"/>
    </location>
    <ligand>
        <name>NAD(+)</name>
        <dbReference type="ChEBI" id="CHEBI:57540"/>
    </ligand>
</feature>
<comment type="function">
    <text evidence="13">DNA ligase that catalyzes the formation of phosphodiester linkages between 5'-phosphoryl and 3'-hydroxyl groups in double-stranded DNA using NAD as a coenzyme and as the energy source for the reaction. It is essential for DNA replication and repair of damaged DNA.</text>
</comment>
<dbReference type="SUPFAM" id="SSF52113">
    <property type="entry name" value="BRCT domain"/>
    <property type="match status" value="1"/>
</dbReference>
<feature type="binding site" evidence="13">
    <location>
        <position position="187"/>
    </location>
    <ligand>
        <name>NAD(+)</name>
        <dbReference type="ChEBI" id="CHEBI:57540"/>
    </ligand>
</feature>
<dbReference type="Gene3D" id="3.40.50.10190">
    <property type="entry name" value="BRCT domain"/>
    <property type="match status" value="1"/>
</dbReference>
<keyword evidence="5 13" id="KW-0479">Metal-binding</keyword>
<reference evidence="15" key="1">
    <citation type="submission" date="2023-07" db="EMBL/GenBank/DDBJ databases">
        <title>Between Cages and Wild: Unraveling the Impact of Captivity on Animal Microbiomes and Antimicrobial Resistance.</title>
        <authorList>
            <person name="Schmartz G.P."/>
            <person name="Rehner J."/>
            <person name="Schuff M.J."/>
            <person name="Becker S.L."/>
            <person name="Kravczyk M."/>
            <person name="Gurevich A."/>
            <person name="Francke R."/>
            <person name="Mueller R."/>
            <person name="Keller V."/>
            <person name="Keller A."/>
        </authorList>
    </citation>
    <scope>NUCLEOTIDE SEQUENCE</scope>
    <source>
        <strain evidence="15">S12M_St_49</strain>
    </source>
</reference>
<keyword evidence="3 13" id="KW-0436">Ligase</keyword>
<comment type="similarity">
    <text evidence="12 13">Belongs to the NAD-dependent DNA ligase family. LigA subfamily.</text>
</comment>
<dbReference type="CDD" id="cd17748">
    <property type="entry name" value="BRCT_DNA_ligase_like"/>
    <property type="match status" value="1"/>
</dbReference>
<evidence type="ECO:0000256" key="4">
    <source>
        <dbReference type="ARBA" id="ARBA00022705"/>
    </source>
</evidence>
<dbReference type="InterPro" id="IPR004150">
    <property type="entry name" value="NAD_DNA_ligase_OB"/>
</dbReference>
<proteinExistence type="inferred from homology"/>
<dbReference type="EC" id="6.5.1.2" evidence="1 13"/>
<dbReference type="Gene3D" id="1.10.287.610">
    <property type="entry name" value="Helix hairpin bin"/>
    <property type="match status" value="1"/>
</dbReference>
<feature type="binding site" evidence="13">
    <location>
        <position position="121"/>
    </location>
    <ligand>
        <name>NAD(+)</name>
        <dbReference type="ChEBI" id="CHEBI:57540"/>
    </ligand>
</feature>
<keyword evidence="13" id="KW-0464">Manganese</keyword>
<dbReference type="FunFam" id="2.40.50.140:FF:000012">
    <property type="entry name" value="DNA ligase"/>
    <property type="match status" value="1"/>
</dbReference>
<evidence type="ECO:0000256" key="6">
    <source>
        <dbReference type="ARBA" id="ARBA00022763"/>
    </source>
</evidence>
<dbReference type="Proteomes" id="UP001168575">
    <property type="component" value="Unassembled WGS sequence"/>
</dbReference>
<evidence type="ECO:0000256" key="2">
    <source>
        <dbReference type="ARBA" id="ARBA00013308"/>
    </source>
</evidence>
<dbReference type="GO" id="GO:0005829">
    <property type="term" value="C:cytosol"/>
    <property type="evidence" value="ECO:0007669"/>
    <property type="project" value="TreeGrafter"/>
</dbReference>
<dbReference type="CDD" id="cd00114">
    <property type="entry name" value="LIGANc"/>
    <property type="match status" value="1"/>
</dbReference>
<dbReference type="SMART" id="SM00292">
    <property type="entry name" value="BRCT"/>
    <property type="match status" value="1"/>
</dbReference>
<feature type="binding site" evidence="13">
    <location>
        <position position="144"/>
    </location>
    <ligand>
        <name>NAD(+)</name>
        <dbReference type="ChEBI" id="CHEBI:57540"/>
    </ligand>
</feature>
<dbReference type="Gene3D" id="3.30.470.30">
    <property type="entry name" value="DNA ligase/mRNA capping enzyme"/>
    <property type="match status" value="1"/>
</dbReference>
<dbReference type="InterPro" id="IPR001357">
    <property type="entry name" value="BRCT_dom"/>
</dbReference>
<evidence type="ECO:0000256" key="12">
    <source>
        <dbReference type="ARBA" id="ARBA00060881"/>
    </source>
</evidence>
<evidence type="ECO:0000256" key="3">
    <source>
        <dbReference type="ARBA" id="ARBA00022598"/>
    </source>
</evidence>
<dbReference type="EMBL" id="JAUMVS010000012">
    <property type="protein sequence ID" value="MDO4841349.1"/>
    <property type="molecule type" value="Genomic_DNA"/>
</dbReference>
<dbReference type="Gene3D" id="2.40.50.140">
    <property type="entry name" value="Nucleic acid-binding proteins"/>
    <property type="match status" value="1"/>
</dbReference>
<dbReference type="AlphaFoldDB" id="A0AA43UB12"/>
<dbReference type="Pfam" id="PF01653">
    <property type="entry name" value="DNA_ligase_aden"/>
    <property type="match status" value="1"/>
</dbReference>
<dbReference type="Pfam" id="PF00533">
    <property type="entry name" value="BRCT"/>
    <property type="match status" value="1"/>
</dbReference>
<keyword evidence="8 13" id="KW-0460">Magnesium</keyword>